<keyword evidence="1" id="KW-1185">Reference proteome</keyword>
<evidence type="ECO:0000313" key="1">
    <source>
        <dbReference type="Proteomes" id="UP000492821"/>
    </source>
</evidence>
<organism evidence="1 2">
    <name type="scientific">Panagrellus redivivus</name>
    <name type="common">Microworm</name>
    <dbReference type="NCBI Taxonomy" id="6233"/>
    <lineage>
        <taxon>Eukaryota</taxon>
        <taxon>Metazoa</taxon>
        <taxon>Ecdysozoa</taxon>
        <taxon>Nematoda</taxon>
        <taxon>Chromadorea</taxon>
        <taxon>Rhabditida</taxon>
        <taxon>Tylenchina</taxon>
        <taxon>Panagrolaimomorpha</taxon>
        <taxon>Panagrolaimoidea</taxon>
        <taxon>Panagrolaimidae</taxon>
        <taxon>Panagrellus</taxon>
    </lineage>
</organism>
<reference evidence="1" key="1">
    <citation type="journal article" date="2013" name="Genetics">
        <title>The draft genome and transcriptome of Panagrellus redivivus are shaped by the harsh demands of a free-living lifestyle.</title>
        <authorList>
            <person name="Srinivasan J."/>
            <person name="Dillman A.R."/>
            <person name="Macchietto M.G."/>
            <person name="Heikkinen L."/>
            <person name="Lakso M."/>
            <person name="Fracchia K.M."/>
            <person name="Antoshechkin I."/>
            <person name="Mortazavi A."/>
            <person name="Wong G."/>
            <person name="Sternberg P.W."/>
        </authorList>
    </citation>
    <scope>NUCLEOTIDE SEQUENCE [LARGE SCALE GENOMIC DNA]</scope>
    <source>
        <strain evidence="1">MT8872</strain>
    </source>
</reference>
<dbReference type="Proteomes" id="UP000492821">
    <property type="component" value="Unassembled WGS sequence"/>
</dbReference>
<dbReference type="AlphaFoldDB" id="A0A7E4W4W3"/>
<proteinExistence type="predicted"/>
<protein>
    <submittedName>
        <fullName evidence="2">Uncharacterized protein</fullName>
    </submittedName>
</protein>
<name>A0A7E4W4W3_PANRE</name>
<dbReference type="WBParaSite" id="Pan_g7588.t1">
    <property type="protein sequence ID" value="Pan_g7588.t1"/>
    <property type="gene ID" value="Pan_g7588"/>
</dbReference>
<sequence>MCTYHPIGDSDEIQRRQGWDVVFKELPGCSRFCVGDSLLSRRMDWRFGGLLFRLIISGEGIPDKGASEEDVYLIYAV</sequence>
<accession>A0A7E4W4W3</accession>
<reference evidence="2" key="2">
    <citation type="submission" date="2020-10" db="UniProtKB">
        <authorList>
            <consortium name="WormBaseParasite"/>
        </authorList>
    </citation>
    <scope>IDENTIFICATION</scope>
</reference>
<evidence type="ECO:0000313" key="2">
    <source>
        <dbReference type="WBParaSite" id="Pan_g7588.t1"/>
    </source>
</evidence>